<gene>
    <name evidence="1" type="ORF">B0I36DRAFT_358402</name>
</gene>
<evidence type="ECO:0000313" key="1">
    <source>
        <dbReference type="EMBL" id="KAH7041213.1"/>
    </source>
</evidence>
<keyword evidence="2" id="KW-1185">Reference proteome</keyword>
<dbReference type="RefSeq" id="XP_046019268.1">
    <property type="nucleotide sequence ID" value="XM_046157962.1"/>
</dbReference>
<dbReference type="GeneID" id="70187508"/>
<dbReference type="InterPro" id="IPR036770">
    <property type="entry name" value="Ankyrin_rpt-contain_sf"/>
</dbReference>
<dbReference type="AlphaFoldDB" id="A0A9P8YJL4"/>
<protein>
    <recommendedName>
        <fullName evidence="3">Ankyrin repeat-containing domain protein</fullName>
    </recommendedName>
</protein>
<dbReference type="EMBL" id="JAGTJQ010000001">
    <property type="protein sequence ID" value="KAH7041213.1"/>
    <property type="molecule type" value="Genomic_DNA"/>
</dbReference>
<comment type="caution">
    <text evidence="1">The sequence shown here is derived from an EMBL/GenBank/DDBJ whole genome shotgun (WGS) entry which is preliminary data.</text>
</comment>
<name>A0A9P8YJL4_9PEZI</name>
<sequence length="347" mass="37226">MTSPAAEHTTRAEKVELFLDLSVLRYSIDPRTAEWSDQEGHPHDSPERWARAARLLAEDPSIARDSIHTAVVAHNVELVREFLAADAASPTTSHAFDGWQPLMRLAYTRLPGLNILSPSGQPAPTISMGSALSTTTSTASAGTYSSPALVIAKLLLEAGADPSGGPLRGDAKGFTALTGVIGGGEADQPSHPHAEALARLLIQYGAEPLDGQALYNTSLVHRRPYRTGDDTASGGIDQAAGTRDDEVFWLNFLWEECKARYMADRSGDTDKTMDTDGMEDAGAHVRERWQAPVANGTLPAPPLEYLLRSAISQHQPKRVEWLLEHSADAGTSITPSVGQTGTTNEDD</sequence>
<accession>A0A9P8YJL4</accession>
<reference evidence="1" key="1">
    <citation type="journal article" date="2021" name="Nat. Commun.">
        <title>Genetic determinants of endophytism in the Arabidopsis root mycobiome.</title>
        <authorList>
            <person name="Mesny F."/>
            <person name="Miyauchi S."/>
            <person name="Thiergart T."/>
            <person name="Pickel B."/>
            <person name="Atanasova L."/>
            <person name="Karlsson M."/>
            <person name="Huettel B."/>
            <person name="Barry K.W."/>
            <person name="Haridas S."/>
            <person name="Chen C."/>
            <person name="Bauer D."/>
            <person name="Andreopoulos W."/>
            <person name="Pangilinan J."/>
            <person name="LaButti K."/>
            <person name="Riley R."/>
            <person name="Lipzen A."/>
            <person name="Clum A."/>
            <person name="Drula E."/>
            <person name="Henrissat B."/>
            <person name="Kohler A."/>
            <person name="Grigoriev I.V."/>
            <person name="Martin F.M."/>
            <person name="Hacquard S."/>
        </authorList>
    </citation>
    <scope>NUCLEOTIDE SEQUENCE</scope>
    <source>
        <strain evidence="1">MPI-CAGE-CH-0230</strain>
    </source>
</reference>
<dbReference type="Proteomes" id="UP000756346">
    <property type="component" value="Unassembled WGS sequence"/>
</dbReference>
<dbReference type="Gene3D" id="1.25.40.20">
    <property type="entry name" value="Ankyrin repeat-containing domain"/>
    <property type="match status" value="1"/>
</dbReference>
<proteinExistence type="predicted"/>
<organism evidence="1 2">
    <name type="scientific">Microdochium trichocladiopsis</name>
    <dbReference type="NCBI Taxonomy" id="1682393"/>
    <lineage>
        <taxon>Eukaryota</taxon>
        <taxon>Fungi</taxon>
        <taxon>Dikarya</taxon>
        <taxon>Ascomycota</taxon>
        <taxon>Pezizomycotina</taxon>
        <taxon>Sordariomycetes</taxon>
        <taxon>Xylariomycetidae</taxon>
        <taxon>Xylariales</taxon>
        <taxon>Microdochiaceae</taxon>
        <taxon>Microdochium</taxon>
    </lineage>
</organism>
<dbReference type="OrthoDB" id="4776426at2759"/>
<evidence type="ECO:0008006" key="3">
    <source>
        <dbReference type="Google" id="ProtNLM"/>
    </source>
</evidence>
<evidence type="ECO:0000313" key="2">
    <source>
        <dbReference type="Proteomes" id="UP000756346"/>
    </source>
</evidence>